<dbReference type="PANTHER" id="PTHR30093">
    <property type="entry name" value="GENERAL SECRETION PATHWAY PROTEIN G"/>
    <property type="match status" value="1"/>
</dbReference>
<dbReference type="EMBL" id="BX294147">
    <property type="protein sequence ID" value="CAD78515.1"/>
    <property type="molecule type" value="Genomic_DNA"/>
</dbReference>
<keyword evidence="2" id="KW-1133">Transmembrane helix</keyword>
<dbReference type="Proteomes" id="UP000001025">
    <property type="component" value="Chromosome"/>
</dbReference>
<dbReference type="InterPro" id="IPR012902">
    <property type="entry name" value="N_methyl_site"/>
</dbReference>
<dbReference type="NCBIfam" id="TIGR02532">
    <property type="entry name" value="IV_pilin_GFxxxE"/>
    <property type="match status" value="1"/>
</dbReference>
<dbReference type="OrthoDB" id="237601at2"/>
<evidence type="ECO:0000256" key="2">
    <source>
        <dbReference type="SAM" id="Phobius"/>
    </source>
</evidence>
<dbReference type="InterPro" id="IPR045584">
    <property type="entry name" value="Pilin-like"/>
</dbReference>
<dbReference type="InterPro" id="IPR027558">
    <property type="entry name" value="Pre_pil_HX9DG_C"/>
</dbReference>
<keyword evidence="2" id="KW-0812">Transmembrane</keyword>
<dbReference type="Gene3D" id="3.30.700.10">
    <property type="entry name" value="Glycoprotein, Type 4 Pilin"/>
    <property type="match status" value="1"/>
</dbReference>
<evidence type="ECO:0000256" key="1">
    <source>
        <dbReference type="SAM" id="MobiDB-lite"/>
    </source>
</evidence>
<dbReference type="EnsemblBacteria" id="CAD78515">
    <property type="protein sequence ID" value="CAD78515"/>
    <property type="gene ID" value="RB8199"/>
</dbReference>
<evidence type="ECO:0000259" key="3">
    <source>
        <dbReference type="Pfam" id="PF07596"/>
    </source>
</evidence>
<gene>
    <name evidence="4" type="ordered locus">RB8199</name>
</gene>
<dbReference type="NCBIfam" id="TIGR04294">
    <property type="entry name" value="pre_pil_HX9DG"/>
    <property type="match status" value="1"/>
</dbReference>
<dbReference type="AlphaFoldDB" id="Q7UG14"/>
<dbReference type="HOGENOM" id="CLU_041661_0_0_0"/>
<feature type="domain" description="DUF1559" evidence="3">
    <location>
        <begin position="63"/>
        <end position="397"/>
    </location>
</feature>
<organism evidence="4 5">
    <name type="scientific">Rhodopirellula baltica (strain DSM 10527 / NCIMB 13988 / SH1)</name>
    <dbReference type="NCBI Taxonomy" id="243090"/>
    <lineage>
        <taxon>Bacteria</taxon>
        <taxon>Pseudomonadati</taxon>
        <taxon>Planctomycetota</taxon>
        <taxon>Planctomycetia</taxon>
        <taxon>Pirellulales</taxon>
        <taxon>Pirellulaceae</taxon>
        <taxon>Rhodopirellula</taxon>
    </lineage>
</organism>
<dbReference type="STRING" id="243090.RB8199"/>
<reference evidence="4 5" key="1">
    <citation type="journal article" date="2003" name="Proc. Natl. Acad. Sci. U.S.A.">
        <title>Complete genome sequence of the marine planctomycete Pirellula sp. strain 1.</title>
        <authorList>
            <person name="Gloeckner F.O."/>
            <person name="Kube M."/>
            <person name="Bauer M."/>
            <person name="Teeling H."/>
            <person name="Lombardot T."/>
            <person name="Ludwig W."/>
            <person name="Gade D."/>
            <person name="Beck A."/>
            <person name="Borzym K."/>
            <person name="Heitmann K."/>
            <person name="Rabus R."/>
            <person name="Schlesner H."/>
            <person name="Amann R."/>
            <person name="Reinhardt R."/>
        </authorList>
    </citation>
    <scope>NUCLEOTIDE SEQUENCE [LARGE SCALE GENOMIC DNA]</scope>
    <source>
        <strain evidence="5">DSM 10527 / NCIMB 13988 / SH1</strain>
    </source>
</reference>
<dbReference type="SUPFAM" id="SSF54523">
    <property type="entry name" value="Pili subunits"/>
    <property type="match status" value="1"/>
</dbReference>
<evidence type="ECO:0000313" key="4">
    <source>
        <dbReference type="EMBL" id="CAD78515.1"/>
    </source>
</evidence>
<accession>Q7UG14</accession>
<dbReference type="KEGG" id="rba:RB8199"/>
<keyword evidence="5" id="KW-1185">Reference proteome</keyword>
<name>Q7UG14_RHOBA</name>
<dbReference type="eggNOG" id="COG2165">
    <property type="taxonomic scope" value="Bacteria"/>
</dbReference>
<evidence type="ECO:0000313" key="5">
    <source>
        <dbReference type="Proteomes" id="UP000001025"/>
    </source>
</evidence>
<dbReference type="PANTHER" id="PTHR30093:SF2">
    <property type="entry name" value="TYPE II SECRETION SYSTEM PROTEIN H"/>
    <property type="match status" value="1"/>
</dbReference>
<dbReference type="PATRIC" id="fig|243090.15.peg.3952"/>
<feature type="region of interest" description="Disordered" evidence="1">
    <location>
        <begin position="359"/>
        <end position="378"/>
    </location>
</feature>
<dbReference type="PROSITE" id="PS00409">
    <property type="entry name" value="PROKAR_NTER_METHYL"/>
    <property type="match status" value="1"/>
</dbReference>
<dbReference type="InterPro" id="IPR011453">
    <property type="entry name" value="DUF1559"/>
</dbReference>
<proteinExistence type="predicted"/>
<feature type="transmembrane region" description="Helical" evidence="2">
    <location>
        <begin position="39"/>
        <end position="62"/>
    </location>
</feature>
<sequence length="439" mass="48201">MRVLQRRQPFLGCSVAQDFWKLDSLRHQMQRNRKRRRGFTLVELLVVVAIIGVLVGLLLPAVQAAREAARRMSCSNNFKQIGLAIHNYHSAYNNLPVHASGTYAVGGRDPWDTNPGREISSNKRLSFLVGTLPFLEQQGLWEQISNPLSVNSDGSTKSPPWQPMGPHPDRVQYPPWATEIPSFRCPSDPGRGLPSLGRTNYAACMGDSAVYSRDSYLDVDEVASGATLPYRTDTAHAAASNSAQRGMFVNGREVQFRDTLDGLSNTIMCGEITTDLGNNDKRTTVPTNTGGHAAPNEKNQCRLDPSYAEPYIDPERPQFWSPSGLTKQAVWGRGFRWHDYMPPYSQMTTVLSPNRELCSDGRDHRDVVSPPSSQHQGGVHVLMGDGAVRFVTDSIEAGNKNAPQVSNRAGSPPPGSPSPYGLWGSLGSRAAKEVIDGEF</sequence>
<keyword evidence="2" id="KW-0472">Membrane</keyword>
<dbReference type="Pfam" id="PF07596">
    <property type="entry name" value="SBP_bac_10"/>
    <property type="match status" value="1"/>
</dbReference>
<dbReference type="Pfam" id="PF07963">
    <property type="entry name" value="N_methyl"/>
    <property type="match status" value="1"/>
</dbReference>
<feature type="region of interest" description="Disordered" evidence="1">
    <location>
        <begin position="399"/>
        <end position="424"/>
    </location>
</feature>
<protein>
    <recommendedName>
        <fullName evidence="3">DUF1559 domain-containing protein</fullName>
    </recommendedName>
</protein>
<dbReference type="InParanoid" id="Q7UG14"/>